<evidence type="ECO:0000313" key="1">
    <source>
        <dbReference type="EMBL" id="SDY74020.1"/>
    </source>
</evidence>
<organism evidence="1 2">
    <name type="scientific">Delftia lacustris</name>
    <dbReference type="NCBI Taxonomy" id="558537"/>
    <lineage>
        <taxon>Bacteria</taxon>
        <taxon>Pseudomonadati</taxon>
        <taxon>Pseudomonadota</taxon>
        <taxon>Betaproteobacteria</taxon>
        <taxon>Burkholderiales</taxon>
        <taxon>Comamonadaceae</taxon>
        <taxon>Delftia</taxon>
    </lineage>
</organism>
<name>A0A1H3MBC5_9BURK</name>
<dbReference type="GeneID" id="94694267"/>
<gene>
    <name evidence="1" type="ORF">SAMN05421547_107201</name>
</gene>
<reference evidence="1 2" key="1">
    <citation type="submission" date="2016-10" db="EMBL/GenBank/DDBJ databases">
        <authorList>
            <person name="de Groot N.N."/>
        </authorList>
    </citation>
    <scope>NUCLEOTIDE SEQUENCE [LARGE SCALE GENOMIC DNA]</scope>
    <source>
        <strain evidence="1 2">LMG 24775</strain>
    </source>
</reference>
<accession>A0A1H3MBC5</accession>
<dbReference type="Proteomes" id="UP000183417">
    <property type="component" value="Unassembled WGS sequence"/>
</dbReference>
<dbReference type="RefSeq" id="WP_012204025.1">
    <property type="nucleotide sequence ID" value="NZ_CP141274.1"/>
</dbReference>
<sequence length="106" mass="11224">MRFNQTIQVVGMKASKGTLENGTAYDSTKVYALIDLDTSKGNAKGASATEFNLGTAAEFEAYKHLPFPFVADVEMEMVSNGKTMKTVMHKLTPKAVAGGSKSAAAT</sequence>
<evidence type="ECO:0008006" key="3">
    <source>
        <dbReference type="Google" id="ProtNLM"/>
    </source>
</evidence>
<proteinExistence type="predicted"/>
<evidence type="ECO:0000313" key="2">
    <source>
        <dbReference type="Proteomes" id="UP000183417"/>
    </source>
</evidence>
<dbReference type="AlphaFoldDB" id="A0A1H3MBC5"/>
<dbReference type="EMBL" id="FNPE01000007">
    <property type="protein sequence ID" value="SDY74020.1"/>
    <property type="molecule type" value="Genomic_DNA"/>
</dbReference>
<protein>
    <recommendedName>
        <fullName evidence="3">Single-stranded DNA-binding protein</fullName>
    </recommendedName>
</protein>